<dbReference type="Pfam" id="PF09754">
    <property type="entry name" value="PAC2"/>
    <property type="match status" value="1"/>
</dbReference>
<dbReference type="SUPFAM" id="SSF82199">
    <property type="entry name" value="SET domain"/>
    <property type="match status" value="1"/>
</dbReference>
<dbReference type="EMBL" id="CCKQ01015359">
    <property type="protein sequence ID" value="CDW87175.1"/>
    <property type="molecule type" value="Genomic_DNA"/>
</dbReference>
<feature type="domain" description="SET" evidence="1">
    <location>
        <begin position="325"/>
        <end position="605"/>
    </location>
</feature>
<dbReference type="Gene3D" id="3.40.50.10900">
    <property type="entry name" value="PAC-like subunit"/>
    <property type="match status" value="1"/>
</dbReference>
<evidence type="ECO:0000313" key="2">
    <source>
        <dbReference type="EMBL" id="CDW87175.1"/>
    </source>
</evidence>
<keyword evidence="3" id="KW-1185">Reference proteome</keyword>
<dbReference type="InterPro" id="IPR046341">
    <property type="entry name" value="SET_dom_sf"/>
</dbReference>
<accession>A0A078AXI5</accession>
<dbReference type="AlphaFoldDB" id="A0A078AXI5"/>
<dbReference type="Gene3D" id="3.90.1410.10">
    <property type="entry name" value="set domain protein methyltransferase, domain 1"/>
    <property type="match status" value="1"/>
</dbReference>
<evidence type="ECO:0000259" key="1">
    <source>
        <dbReference type="PROSITE" id="PS50280"/>
    </source>
</evidence>
<reference evidence="2 3" key="1">
    <citation type="submission" date="2014-06" db="EMBL/GenBank/DDBJ databases">
        <authorList>
            <person name="Swart Estienne"/>
        </authorList>
    </citation>
    <scope>NUCLEOTIDE SEQUENCE [LARGE SCALE GENOMIC DNA]</scope>
    <source>
        <strain evidence="2 3">130c</strain>
    </source>
</reference>
<dbReference type="Pfam" id="PF00856">
    <property type="entry name" value="SET"/>
    <property type="match status" value="1"/>
</dbReference>
<dbReference type="PROSITE" id="PS50280">
    <property type="entry name" value="SET"/>
    <property type="match status" value="1"/>
</dbReference>
<dbReference type="CDD" id="cd10527">
    <property type="entry name" value="SET_LSMT"/>
    <property type="match status" value="1"/>
</dbReference>
<dbReference type="InParanoid" id="A0A078AXI5"/>
<sequence length="813" mass="93194">MIAGIFGSPNAIPDLSGSHLIIPCNSAGQSPFIALDLLILNEPSVQKIGHYKSVNIAPCISNDGTSLQPSEGQITLPAEIYYSKELNLTILFIRSGVQEGRMRKYGDELVQFAKQHGFASVNLISSTLSPIARERDSNRLIPEIFGYVNNYIYKQKNPKYYEVYGIRRFGYWLKDTKIKHHQELDELMMAGSAKGLIKTFNRQDIPCTLFVIFTSGGIDFVGGYTYYQFIKNFFSGNLALASDVYKKFGKLQLSQKDGEEIHEMLFQKKALKIPFYCLGKNEKNLLSLQHSALDISPKLFNFASWLNSSEFINPSNTSSIHGTTPALNVNFSLAFQNFNHLNGMGYGIKSLQNITQGDTIIKQKTTIGLISKDLHDEGQQILEKSVQDQLSEAQLQDLREEESLEASIQRISKEISELFFPGDFNKVNQNKLYQHLMLTQKLLMIDRKQFTETASDQLMQAYLDIVPRDDMSTLIYWNRKVLNEIDSETLRSQFQQTEQYYQSIYHHLVNLDSSPYKGKNSLTLDQFLWAFTTISQRHLVMMNQQLTNDPNMIMLLVPLFDMLNHSQEPNVIITPYEDKITNESFVLLQAIKDIQKDEQLCISYGSLGNSHLIQKYGFTLENNPQNSLTIQLPFHEHQGLIFEEIDLKRRLSAQHRVPFSEHKYISTLYPARFNQDQLKQLRLSFFTSRNIIDLGGTDRFIQTAANFSQGFSEDNEDFSFDYLVKSLQSQYMKLKPLNYYQDQIKEIESRIFRETSLDGDLSAKPGVQVDNALEQYNMMNAFRLQADESKILSANIEFLKKNHAISVSKLIQV</sequence>
<dbReference type="InterPro" id="IPR038389">
    <property type="entry name" value="PSMG2_sf"/>
</dbReference>
<dbReference type="GO" id="GO:0016279">
    <property type="term" value="F:protein-lysine N-methyltransferase activity"/>
    <property type="evidence" value="ECO:0007669"/>
    <property type="project" value="TreeGrafter"/>
</dbReference>
<proteinExistence type="predicted"/>
<evidence type="ECO:0000313" key="3">
    <source>
        <dbReference type="Proteomes" id="UP000039865"/>
    </source>
</evidence>
<dbReference type="InterPro" id="IPR050600">
    <property type="entry name" value="SETD3_SETD6_MTase"/>
</dbReference>
<dbReference type="Proteomes" id="UP000039865">
    <property type="component" value="Unassembled WGS sequence"/>
</dbReference>
<dbReference type="OrthoDB" id="10260712at2759"/>
<protein>
    <submittedName>
        <fullName evidence="2">Set domain protein</fullName>
    </submittedName>
</protein>
<organism evidence="2 3">
    <name type="scientific">Stylonychia lemnae</name>
    <name type="common">Ciliate</name>
    <dbReference type="NCBI Taxonomy" id="5949"/>
    <lineage>
        <taxon>Eukaryota</taxon>
        <taxon>Sar</taxon>
        <taxon>Alveolata</taxon>
        <taxon>Ciliophora</taxon>
        <taxon>Intramacronucleata</taxon>
        <taxon>Spirotrichea</taxon>
        <taxon>Stichotrichia</taxon>
        <taxon>Sporadotrichida</taxon>
        <taxon>Oxytrichidae</taxon>
        <taxon>Stylonychinae</taxon>
        <taxon>Stylonychia</taxon>
    </lineage>
</organism>
<dbReference type="InterPro" id="IPR019151">
    <property type="entry name" value="Proteasome_assmbl_chaperone_2"/>
</dbReference>
<gene>
    <name evidence="2" type="primary">Contig3138.g3355</name>
    <name evidence="2" type="ORF">STYLEM_16278</name>
</gene>
<dbReference type="PANTHER" id="PTHR13271">
    <property type="entry name" value="UNCHARACTERIZED PUTATIVE METHYLTRANSFERASE"/>
    <property type="match status" value="1"/>
</dbReference>
<name>A0A078AXI5_STYLE</name>
<dbReference type="InterPro" id="IPR001214">
    <property type="entry name" value="SET_dom"/>
</dbReference>